<feature type="transmembrane region" description="Helical" evidence="1">
    <location>
        <begin position="76"/>
        <end position="93"/>
    </location>
</feature>
<evidence type="ECO:0000313" key="4">
    <source>
        <dbReference type="Proteomes" id="UP000001882"/>
    </source>
</evidence>
<dbReference type="GeneID" id="8682372"/>
<evidence type="ECO:0000313" key="3">
    <source>
        <dbReference type="EMBL" id="BAI62720.1"/>
    </source>
</evidence>
<dbReference type="Proteomes" id="UP000001882">
    <property type="component" value="Chromosome"/>
</dbReference>
<feature type="transmembrane region" description="Helical" evidence="1">
    <location>
        <begin position="364"/>
        <end position="385"/>
    </location>
</feature>
<dbReference type="OrthoDB" id="378140at2157"/>
<feature type="transmembrane region" description="Helical" evidence="1">
    <location>
        <begin position="142"/>
        <end position="163"/>
    </location>
</feature>
<dbReference type="Gene3D" id="1.20.1250.20">
    <property type="entry name" value="MFS general substrate transporter like domains"/>
    <property type="match status" value="1"/>
</dbReference>
<organism evidence="3 4">
    <name type="scientific">Methanocella paludicola (strain DSM 17711 / JCM 13418 / NBRC 101707 / SANAE)</name>
    <dbReference type="NCBI Taxonomy" id="304371"/>
    <lineage>
        <taxon>Archaea</taxon>
        <taxon>Methanobacteriati</taxon>
        <taxon>Methanobacteriota</taxon>
        <taxon>Stenosarchaea group</taxon>
        <taxon>Methanomicrobia</taxon>
        <taxon>Methanocellales</taxon>
        <taxon>Methanocellaceae</taxon>
        <taxon>Methanocella</taxon>
    </lineage>
</organism>
<dbReference type="GO" id="GO:0022857">
    <property type="term" value="F:transmembrane transporter activity"/>
    <property type="evidence" value="ECO:0007669"/>
    <property type="project" value="InterPro"/>
</dbReference>
<protein>
    <submittedName>
        <fullName evidence="3">MFS transporter</fullName>
    </submittedName>
</protein>
<dbReference type="eggNOG" id="arCOG00132">
    <property type="taxonomic scope" value="Archaea"/>
</dbReference>
<feature type="transmembrane region" description="Helical" evidence="1">
    <location>
        <begin position="169"/>
        <end position="190"/>
    </location>
</feature>
<dbReference type="PANTHER" id="PTHR23520:SF5">
    <property type="entry name" value="TRANSPORTER, PUTATIVE (AFU_ORTHOLOGUE AFUA_3G04000)-RELATED"/>
    <property type="match status" value="1"/>
</dbReference>
<feature type="transmembrane region" description="Helical" evidence="1">
    <location>
        <begin position="286"/>
        <end position="305"/>
    </location>
</feature>
<accession>D1Z1Z8</accession>
<dbReference type="AlphaFoldDB" id="D1Z1Z8"/>
<proteinExistence type="predicted"/>
<reference evidence="3 4" key="1">
    <citation type="journal article" date="2007" name="Appl. Environ. Microbiol.">
        <title>Isolation of key methanogens for global methane emission from rice paddy fields: a novel isolate affiliated with the clone cluster rice cluster I.</title>
        <authorList>
            <person name="Sakai S."/>
            <person name="Imachi H."/>
            <person name="Sekiguchi Y."/>
            <person name="Ohashi A."/>
            <person name="Harada H."/>
            <person name="Kamagata Y."/>
        </authorList>
    </citation>
    <scope>NUCLEOTIDE SEQUENCE [LARGE SCALE GENOMIC DNA]</scope>
    <source>
        <strain evidence="4">DSM 17711 / JCM 13418 / NBRC 101707 / SANAE</strain>
    </source>
</reference>
<feature type="transmembrane region" description="Helical" evidence="1">
    <location>
        <begin position="247"/>
        <end position="265"/>
    </location>
</feature>
<feature type="transmembrane region" description="Helical" evidence="1">
    <location>
        <begin position="211"/>
        <end position="235"/>
    </location>
</feature>
<name>D1Z1Z8_METPS</name>
<reference evidence="4" key="3">
    <citation type="journal article" date="2011" name="PLoS ONE">
        <title>Genome sequence of a mesophilic hydrogenotrophic methanogen Methanocella paludicola, the first cultivated representative of the order Methanocellales.</title>
        <authorList>
            <person name="Sakai S."/>
            <person name="Takaki Y."/>
            <person name="Shimamura S."/>
            <person name="Sekine M."/>
            <person name="Tajima T."/>
            <person name="Kosugi H."/>
            <person name="Ichikawa N."/>
            <person name="Tasumi E."/>
            <person name="Hiraki A.T."/>
            <person name="Shimizu A."/>
            <person name="Kato Y."/>
            <person name="Nishiko R."/>
            <person name="Mori K."/>
            <person name="Fujita N."/>
            <person name="Imachi H."/>
            <person name="Takai K."/>
        </authorList>
    </citation>
    <scope>NUCLEOTIDE SEQUENCE [LARGE SCALE GENOMIC DNA]</scope>
    <source>
        <strain evidence="4">DSM 17711 / JCM 13418 / NBRC 101707 / SANAE</strain>
    </source>
</reference>
<dbReference type="KEGG" id="mpd:MCP_2648"/>
<dbReference type="EMBL" id="AP011532">
    <property type="protein sequence ID" value="BAI62720.1"/>
    <property type="molecule type" value="Genomic_DNA"/>
</dbReference>
<feature type="transmembrane region" description="Helical" evidence="1">
    <location>
        <begin position="49"/>
        <end position="69"/>
    </location>
</feature>
<sequence length="407" mass="44011">MTITGILQRNVRLFIIRSFILSVYTGIYDVIFNLYILDLGFHEDFLGTMLAVSLLTSSIASVPAGILCDRFNKRKMMLLFSLLSFFSLVPLFLTSSPAVLLFFSALGGLCGSVGAVCATPLLTENCERDTVRIFSMNSAFSWMASIVGCTAGGIMPGIIMRLLPGAGQYRMAMLLALGLLLAGWSMLLLMKDGKPAPSRRKPLKIQFSPNLLRFTLISALTGVGTGAIVSYFNIYFVKVLGAGPSEIGIVFAVTNALMVVGFAITPRISSWLGKVRATTLTQMASIPFLILMALTTNFMVGSFAYTSRMFLMNLGGPALTSLQMEMIDPDERGFAIGFMSTVSGIVVAAATYLGGLFMAQGNYLVPYAATCVAYVLAACLLYRYFRGAERSPDSAIVEQAQRYKLSA</sequence>
<evidence type="ECO:0000259" key="2">
    <source>
        <dbReference type="PROSITE" id="PS50850"/>
    </source>
</evidence>
<feature type="transmembrane region" description="Helical" evidence="1">
    <location>
        <begin position="99"/>
        <end position="122"/>
    </location>
</feature>
<evidence type="ECO:0000256" key="1">
    <source>
        <dbReference type="SAM" id="Phobius"/>
    </source>
</evidence>
<dbReference type="Pfam" id="PF07690">
    <property type="entry name" value="MFS_1"/>
    <property type="match status" value="1"/>
</dbReference>
<feature type="domain" description="Major facilitator superfamily (MFS) profile" evidence="2">
    <location>
        <begin position="10"/>
        <end position="391"/>
    </location>
</feature>
<feature type="transmembrane region" description="Helical" evidence="1">
    <location>
        <begin position="12"/>
        <end position="37"/>
    </location>
</feature>
<dbReference type="PROSITE" id="PS50850">
    <property type="entry name" value="MFS"/>
    <property type="match status" value="1"/>
</dbReference>
<keyword evidence="1" id="KW-0472">Membrane</keyword>
<dbReference type="STRING" id="304371.MCP_2648"/>
<gene>
    <name evidence="3" type="ordered locus">MCP_2648</name>
</gene>
<dbReference type="InterPro" id="IPR036259">
    <property type="entry name" value="MFS_trans_sf"/>
</dbReference>
<dbReference type="InParanoid" id="D1Z1Z8"/>
<dbReference type="RefSeq" id="WP_012901394.1">
    <property type="nucleotide sequence ID" value="NC_013665.1"/>
</dbReference>
<dbReference type="InterPro" id="IPR020846">
    <property type="entry name" value="MFS_dom"/>
</dbReference>
<keyword evidence="1" id="KW-1133">Transmembrane helix</keyword>
<dbReference type="SUPFAM" id="SSF103473">
    <property type="entry name" value="MFS general substrate transporter"/>
    <property type="match status" value="1"/>
</dbReference>
<feature type="transmembrane region" description="Helical" evidence="1">
    <location>
        <begin position="334"/>
        <end position="357"/>
    </location>
</feature>
<dbReference type="PANTHER" id="PTHR23520">
    <property type="entry name" value="TRANSPORTER, PUTATIVE (AFU_ORTHOLOGUE AFUA_3G04000)-RELATED"/>
    <property type="match status" value="1"/>
</dbReference>
<dbReference type="InterPro" id="IPR011701">
    <property type="entry name" value="MFS"/>
</dbReference>
<keyword evidence="1" id="KW-0812">Transmembrane</keyword>
<keyword evidence="4" id="KW-1185">Reference proteome</keyword>
<reference evidence="3 4" key="2">
    <citation type="journal article" date="2008" name="Int. J. Syst. Evol. Microbiol.">
        <title>Methanocella paludicola gen. nov., sp. nov., a methane-producing archaeon, the first isolate of the lineage 'Rice Cluster I', and proposal of the new archaeal order Methanocellales ord. nov.</title>
        <authorList>
            <person name="Sakai S."/>
            <person name="Imachi H."/>
            <person name="Hanada S."/>
            <person name="Ohashi A."/>
            <person name="Harada H."/>
            <person name="Kamagata Y."/>
        </authorList>
    </citation>
    <scope>NUCLEOTIDE SEQUENCE [LARGE SCALE GENOMIC DNA]</scope>
    <source>
        <strain evidence="4">DSM 17711 / JCM 13418 / NBRC 101707 / SANAE</strain>
    </source>
</reference>